<keyword evidence="3" id="KW-1185">Reference proteome</keyword>
<evidence type="ECO:0008006" key="4">
    <source>
        <dbReference type="Google" id="ProtNLM"/>
    </source>
</evidence>
<gene>
    <name evidence="2" type="ORF">BS50DRAFT_410600</name>
</gene>
<dbReference type="OrthoDB" id="3545468at2759"/>
<evidence type="ECO:0000256" key="1">
    <source>
        <dbReference type="SAM" id="SignalP"/>
    </source>
</evidence>
<dbReference type="Proteomes" id="UP000240883">
    <property type="component" value="Unassembled WGS sequence"/>
</dbReference>
<dbReference type="PROSITE" id="PS51257">
    <property type="entry name" value="PROKAR_LIPOPROTEIN"/>
    <property type="match status" value="1"/>
</dbReference>
<dbReference type="AlphaFoldDB" id="A0A2T2NLE4"/>
<sequence>MKSTTLALATFLLGTTTAIPSVVPVPLNPSGAASCVGWPSTQGAFKVQVSSSEDDAFNDFPIQPTTTTWGSSTLELLGANLLKSYRYAKAPYFCVNGELRVGASQETVGVSKDMRNAFPLLQVEDPESTYEIEVYAHEIDGVRQEGVFLGAQNKTTWGFNYVRPTCGAEGAGQNGFFQVKLLDLPVDEQYPPTAGYDPEFQGFLKLTVW</sequence>
<organism evidence="2 3">
    <name type="scientific">Corynespora cassiicola Philippines</name>
    <dbReference type="NCBI Taxonomy" id="1448308"/>
    <lineage>
        <taxon>Eukaryota</taxon>
        <taxon>Fungi</taxon>
        <taxon>Dikarya</taxon>
        <taxon>Ascomycota</taxon>
        <taxon>Pezizomycotina</taxon>
        <taxon>Dothideomycetes</taxon>
        <taxon>Pleosporomycetidae</taxon>
        <taxon>Pleosporales</taxon>
        <taxon>Corynesporascaceae</taxon>
        <taxon>Corynespora</taxon>
    </lineage>
</organism>
<keyword evidence="1" id="KW-0732">Signal</keyword>
<protein>
    <recommendedName>
        <fullName evidence="4">Ubiquitin 3 binding protein But2 C-terminal domain-containing protein</fullName>
    </recommendedName>
</protein>
<accession>A0A2T2NLE4</accession>
<evidence type="ECO:0000313" key="3">
    <source>
        <dbReference type="Proteomes" id="UP000240883"/>
    </source>
</evidence>
<reference evidence="2 3" key="1">
    <citation type="journal article" date="2018" name="Front. Microbiol.">
        <title>Genome-Wide Analysis of Corynespora cassiicola Leaf Fall Disease Putative Effectors.</title>
        <authorList>
            <person name="Lopez D."/>
            <person name="Ribeiro S."/>
            <person name="Label P."/>
            <person name="Fumanal B."/>
            <person name="Venisse J.S."/>
            <person name="Kohler A."/>
            <person name="de Oliveira R.R."/>
            <person name="Labutti K."/>
            <person name="Lipzen A."/>
            <person name="Lail K."/>
            <person name="Bauer D."/>
            <person name="Ohm R.A."/>
            <person name="Barry K.W."/>
            <person name="Spatafora J."/>
            <person name="Grigoriev I.V."/>
            <person name="Martin F.M."/>
            <person name="Pujade-Renaud V."/>
        </authorList>
    </citation>
    <scope>NUCLEOTIDE SEQUENCE [LARGE SCALE GENOMIC DNA]</scope>
    <source>
        <strain evidence="2 3">Philippines</strain>
    </source>
</reference>
<feature type="chain" id="PRO_5015469585" description="Ubiquitin 3 binding protein But2 C-terminal domain-containing protein" evidence="1">
    <location>
        <begin position="19"/>
        <end position="209"/>
    </location>
</feature>
<feature type="signal peptide" evidence="1">
    <location>
        <begin position="1"/>
        <end position="18"/>
    </location>
</feature>
<name>A0A2T2NLE4_CORCC</name>
<evidence type="ECO:0000313" key="2">
    <source>
        <dbReference type="EMBL" id="PSN66255.1"/>
    </source>
</evidence>
<proteinExistence type="predicted"/>
<dbReference type="EMBL" id="KZ678136">
    <property type="protein sequence ID" value="PSN66255.1"/>
    <property type="molecule type" value="Genomic_DNA"/>
</dbReference>